<accession>A0ACC1LUZ9</accession>
<feature type="non-terminal residue" evidence="1">
    <location>
        <position position="1"/>
    </location>
</feature>
<protein>
    <submittedName>
        <fullName evidence="1">Uncharacterized protein</fullName>
    </submittedName>
</protein>
<dbReference type="Proteomes" id="UP001139981">
    <property type="component" value="Unassembled WGS sequence"/>
</dbReference>
<organism evidence="1 2">
    <name type="scientific">Coemansia aciculifera</name>
    <dbReference type="NCBI Taxonomy" id="417176"/>
    <lineage>
        <taxon>Eukaryota</taxon>
        <taxon>Fungi</taxon>
        <taxon>Fungi incertae sedis</taxon>
        <taxon>Zoopagomycota</taxon>
        <taxon>Kickxellomycotina</taxon>
        <taxon>Kickxellomycetes</taxon>
        <taxon>Kickxellales</taxon>
        <taxon>Kickxellaceae</taxon>
        <taxon>Coemansia</taxon>
    </lineage>
</organism>
<sequence length="287" mass="31000">AKARGLEVVKAKVINVAETGYRPPLIEFAIDNCSRSGLTVDEEFKIVEPSSSSAPQTGRLDDASPIGGGQDGWGKPMTTKPYILLLDQGLDIPADKIVVACGAWVTSCLRWEAFRDVSASQIPIQGLRVHYLLAKPKFDLPAQAVFAEINGTVYSGEDAIEIYPRPDGSVFVCGEALDDPEMPPHNPFEPIYSKRATSRLKQIVNDVSPALSFDIIQYGLACHLPVHAKGIPVISKVPNTKGLYIAAGHGCWGILNGPATGLAVSELLVDGQSSTLDLSKFRLDRWY</sequence>
<name>A0ACC1LUZ9_9FUNG</name>
<proteinExistence type="predicted"/>
<dbReference type="EMBL" id="JANBVB010003167">
    <property type="protein sequence ID" value="KAJ2880138.1"/>
    <property type="molecule type" value="Genomic_DNA"/>
</dbReference>
<reference evidence="1" key="1">
    <citation type="submission" date="2022-07" db="EMBL/GenBank/DDBJ databases">
        <title>Phylogenomic reconstructions and comparative analyses of Kickxellomycotina fungi.</title>
        <authorList>
            <person name="Reynolds N.K."/>
            <person name="Stajich J.E."/>
            <person name="Barry K."/>
            <person name="Grigoriev I.V."/>
            <person name="Crous P."/>
            <person name="Smith M.E."/>
        </authorList>
    </citation>
    <scope>NUCLEOTIDE SEQUENCE</scope>
    <source>
        <strain evidence="1">CBS 190363</strain>
    </source>
</reference>
<evidence type="ECO:0000313" key="2">
    <source>
        <dbReference type="Proteomes" id="UP001139981"/>
    </source>
</evidence>
<keyword evidence="2" id="KW-1185">Reference proteome</keyword>
<comment type="caution">
    <text evidence="1">The sequence shown here is derived from an EMBL/GenBank/DDBJ whole genome shotgun (WGS) entry which is preliminary data.</text>
</comment>
<gene>
    <name evidence="1" type="ORF">IWW38_005999</name>
</gene>
<evidence type="ECO:0000313" key="1">
    <source>
        <dbReference type="EMBL" id="KAJ2880138.1"/>
    </source>
</evidence>